<proteinExistence type="predicted"/>
<reference evidence="2 3" key="1">
    <citation type="journal article" date="2016" name="DNA Res.">
        <title>Genome sequence of Aspergillus luchuensis NBRC 4314.</title>
        <authorList>
            <person name="Yamada O."/>
            <person name="Machida M."/>
            <person name="Hosoyama A."/>
            <person name="Goto M."/>
            <person name="Takahashi T."/>
            <person name="Futagami T."/>
            <person name="Yamagata Y."/>
            <person name="Takeuchi M."/>
            <person name="Kobayashi T."/>
            <person name="Koike H."/>
            <person name="Abe K."/>
            <person name="Asai K."/>
            <person name="Arita M."/>
            <person name="Fujita N."/>
            <person name="Fukuda K."/>
            <person name="Higa K."/>
            <person name="Horikawa H."/>
            <person name="Ishikawa T."/>
            <person name="Jinno K."/>
            <person name="Kato Y."/>
            <person name="Kirimura K."/>
            <person name="Mizutani O."/>
            <person name="Nakasone K."/>
            <person name="Sano M."/>
            <person name="Shiraishi Y."/>
            <person name="Tsukahara M."/>
            <person name="Gomi K."/>
        </authorList>
    </citation>
    <scope>NUCLEOTIDE SEQUENCE [LARGE SCALE GENOMIC DNA]</scope>
    <source>
        <strain evidence="2 3">RIB 2604</strain>
    </source>
</reference>
<keyword evidence="2" id="KW-0548">Nucleotidyltransferase</keyword>
<dbReference type="GO" id="GO:0005789">
    <property type="term" value="C:endoplasmic reticulum membrane"/>
    <property type="evidence" value="ECO:0007669"/>
    <property type="project" value="TreeGrafter"/>
</dbReference>
<dbReference type="PANTHER" id="PTHR31303">
    <property type="entry name" value="CTP-DEPENDENT DIACYLGLYCEROL KINASE 1"/>
    <property type="match status" value="1"/>
</dbReference>
<accession>A0A146F8V2</accession>
<keyword evidence="1" id="KW-1133">Transmembrane helix</keyword>
<protein>
    <submittedName>
        <fullName evidence="2">Phosphatidate cytidylyltransferase family protein</fullName>
    </submittedName>
</protein>
<keyword evidence="1" id="KW-0812">Transmembrane</keyword>
<feature type="transmembrane region" description="Helical" evidence="1">
    <location>
        <begin position="187"/>
        <end position="208"/>
    </location>
</feature>
<evidence type="ECO:0000313" key="3">
    <source>
        <dbReference type="Proteomes" id="UP000075230"/>
    </source>
</evidence>
<sequence>MHIHCDGVTARKHVPIFMIHDQDAEKVSGLVPKAPYDRTEMKEPHVRLIDNMASTNITFSSSRWHAHLGHLLSSTQPKSPTNEALYNTVQNYEISRKLLHISVGVLIFYWHIQGVVIEKILNRNLNALIILAAGDTLRHRFISISAIYRRVVGFLMRLEEANSYNSLIYYLLGTYLVMRIFPVDVAMMGILILSFADTAAATFGRLYATKTVYLRDGKSLAGTLAACISAGLIAAAFWSYVGADQYRLERTSMFDGSLSFCHDAKGMPPHPDCSAITGPWAVVIMSIITGLVAAGSEFVNLLGCDDNLTIPLLSCFGIWLFLSIFGGTGSA</sequence>
<keyword evidence="1" id="KW-0472">Membrane</keyword>
<evidence type="ECO:0000256" key="1">
    <source>
        <dbReference type="SAM" id="Phobius"/>
    </source>
</evidence>
<evidence type="ECO:0000313" key="2">
    <source>
        <dbReference type="EMBL" id="GAT22550.1"/>
    </source>
</evidence>
<dbReference type="GO" id="GO:0006654">
    <property type="term" value="P:phosphatidic acid biosynthetic process"/>
    <property type="evidence" value="ECO:0007669"/>
    <property type="project" value="TreeGrafter"/>
</dbReference>
<name>A0A146F8V2_ASPKA</name>
<dbReference type="EMBL" id="BCWF01000015">
    <property type="protein sequence ID" value="GAT22550.1"/>
    <property type="molecule type" value="Genomic_DNA"/>
</dbReference>
<dbReference type="GO" id="GO:0004143">
    <property type="term" value="F:ATP-dependent diacylglycerol kinase activity"/>
    <property type="evidence" value="ECO:0007669"/>
    <property type="project" value="InterPro"/>
</dbReference>
<comment type="caution">
    <text evidence="2">The sequence shown here is derived from an EMBL/GenBank/DDBJ whole genome shotgun (WGS) entry which is preliminary data.</text>
</comment>
<organism evidence="2 3">
    <name type="scientific">Aspergillus kawachii</name>
    <name type="common">White koji mold</name>
    <name type="synonym">Aspergillus awamori var. kawachi</name>
    <dbReference type="NCBI Taxonomy" id="1069201"/>
    <lineage>
        <taxon>Eukaryota</taxon>
        <taxon>Fungi</taxon>
        <taxon>Dikarya</taxon>
        <taxon>Ascomycota</taxon>
        <taxon>Pezizomycotina</taxon>
        <taxon>Eurotiomycetes</taxon>
        <taxon>Eurotiomycetidae</taxon>
        <taxon>Eurotiales</taxon>
        <taxon>Aspergillaceae</taxon>
        <taxon>Aspergillus</taxon>
        <taxon>Aspergillus subgen. Circumdati</taxon>
    </lineage>
</organism>
<reference evidence="3" key="2">
    <citation type="submission" date="2016-02" db="EMBL/GenBank/DDBJ databases">
        <title>Genome sequencing of Aspergillus luchuensis NBRC 4314.</title>
        <authorList>
            <person name="Yamada O."/>
        </authorList>
    </citation>
    <scope>NUCLEOTIDE SEQUENCE [LARGE SCALE GENOMIC DNA]</scope>
    <source>
        <strain evidence="3">RIB 2604</strain>
    </source>
</reference>
<dbReference type="InterPro" id="IPR037997">
    <property type="entry name" value="Dgk1-like"/>
</dbReference>
<feature type="transmembrane region" description="Helical" evidence="1">
    <location>
        <begin position="277"/>
        <end position="296"/>
    </location>
</feature>
<dbReference type="AlphaFoldDB" id="A0A146F8V2"/>
<gene>
    <name evidence="2" type="ORF">RIB2604_01505860</name>
</gene>
<feature type="transmembrane region" description="Helical" evidence="1">
    <location>
        <begin position="308"/>
        <end position="328"/>
    </location>
</feature>
<dbReference type="GO" id="GO:0016779">
    <property type="term" value="F:nucleotidyltransferase activity"/>
    <property type="evidence" value="ECO:0007669"/>
    <property type="project" value="UniProtKB-KW"/>
</dbReference>
<keyword evidence="2" id="KW-0808">Transferase</keyword>
<dbReference type="Proteomes" id="UP000075230">
    <property type="component" value="Unassembled WGS sequence"/>
</dbReference>
<dbReference type="PANTHER" id="PTHR31303:SF1">
    <property type="entry name" value="CTP-DEPENDENT DIACYLGLYCEROL KINASE 1"/>
    <property type="match status" value="1"/>
</dbReference>
<dbReference type="VEuPathDB" id="FungiDB:ASPFODRAFT_489261"/>
<feature type="transmembrane region" description="Helical" evidence="1">
    <location>
        <begin position="220"/>
        <end position="241"/>
    </location>
</feature>